<dbReference type="Gene3D" id="2.40.420.20">
    <property type="match status" value="1"/>
</dbReference>
<dbReference type="AlphaFoldDB" id="A0A178K2E0"/>
<keyword evidence="3" id="KW-0175">Coiled coil</keyword>
<feature type="domain" description="Multidrug resistance protein MdtA-like barrel-sandwich hybrid" evidence="5">
    <location>
        <begin position="65"/>
        <end position="196"/>
    </location>
</feature>
<dbReference type="Pfam" id="PF25944">
    <property type="entry name" value="Beta-barrel_RND"/>
    <property type="match status" value="1"/>
</dbReference>
<protein>
    <submittedName>
        <fullName evidence="8">Uncharacterized protein</fullName>
    </submittedName>
</protein>
<feature type="signal peptide" evidence="4">
    <location>
        <begin position="1"/>
        <end position="29"/>
    </location>
</feature>
<evidence type="ECO:0000313" key="9">
    <source>
        <dbReference type="Proteomes" id="UP000078503"/>
    </source>
</evidence>
<comment type="similarity">
    <text evidence="2">Belongs to the membrane fusion protein (MFP) (TC 8.A.1) family.</text>
</comment>
<dbReference type="GO" id="GO:0005886">
    <property type="term" value="C:plasma membrane"/>
    <property type="evidence" value="ECO:0007669"/>
    <property type="project" value="UniProtKB-SubCell"/>
</dbReference>
<feature type="domain" description="Multidrug resistance protein MdtA-like beta-barrel" evidence="6">
    <location>
        <begin position="211"/>
        <end position="292"/>
    </location>
</feature>
<dbReference type="Proteomes" id="UP000078503">
    <property type="component" value="Unassembled WGS sequence"/>
</dbReference>
<dbReference type="EMBL" id="LVHF01000033">
    <property type="protein sequence ID" value="OAN10904.1"/>
    <property type="molecule type" value="Genomic_DNA"/>
</dbReference>
<dbReference type="InterPro" id="IPR058625">
    <property type="entry name" value="MdtA-like_BSH"/>
</dbReference>
<name>A0A178K2E0_9GAMM</name>
<dbReference type="Pfam" id="PF25967">
    <property type="entry name" value="RND-MFP_C"/>
    <property type="match status" value="1"/>
</dbReference>
<dbReference type="RefSeq" id="WP_068334631.1">
    <property type="nucleotide sequence ID" value="NZ_LVHF01000033.1"/>
</dbReference>
<evidence type="ECO:0000259" key="6">
    <source>
        <dbReference type="Pfam" id="PF25944"/>
    </source>
</evidence>
<dbReference type="GO" id="GO:0022857">
    <property type="term" value="F:transmembrane transporter activity"/>
    <property type="evidence" value="ECO:0007669"/>
    <property type="project" value="InterPro"/>
</dbReference>
<evidence type="ECO:0000256" key="1">
    <source>
        <dbReference type="ARBA" id="ARBA00004519"/>
    </source>
</evidence>
<sequence length="373" mass="41040">MRTSAKALVVLMPLLLAACNESIIPSASAEVTMAAPSPQVKVLPLALQETSLSEQFVGKTQAVDKVDIVPKVSGYITERLFTEGEMVKKGEVLFRIDPVPYQIEVQRLEAMVEQADAQFQISDKTYRKAKKLVAKAALTQIELEQLEAERKELAAQVKAAKADLERAKLELSYTKVTAPFDGVVGASRVSTGSLVGPESAALTRLVSYDNMYVSIKLNEKQYLNDLQDKMQRGEAITAPDIRLQLANGTVYRHQGEVNFVDNQVDGSNGTITFRIKFPNPEALLVPGQFVTLTTTNSQGEQKIVIPQSAVQEDQAGRFVMVANQQDLAEQRYLTLGQRLGKNWVVENGLQDGERLIVEGLQQVRAGQPIEVIQ</sequence>
<feature type="chain" id="PRO_5008089961" evidence="4">
    <location>
        <begin position="30"/>
        <end position="373"/>
    </location>
</feature>
<dbReference type="Pfam" id="PF25917">
    <property type="entry name" value="BSH_RND"/>
    <property type="match status" value="1"/>
</dbReference>
<evidence type="ECO:0000313" key="8">
    <source>
        <dbReference type="EMBL" id="OAN10904.1"/>
    </source>
</evidence>
<dbReference type="Gene3D" id="1.10.287.470">
    <property type="entry name" value="Helix hairpin bin"/>
    <property type="match status" value="1"/>
</dbReference>
<dbReference type="FunFam" id="2.40.420.20:FF:000001">
    <property type="entry name" value="Efflux RND transporter periplasmic adaptor subunit"/>
    <property type="match status" value="1"/>
</dbReference>
<dbReference type="SUPFAM" id="SSF111369">
    <property type="entry name" value="HlyD-like secretion proteins"/>
    <property type="match status" value="1"/>
</dbReference>
<dbReference type="InterPro" id="IPR058627">
    <property type="entry name" value="MdtA-like_C"/>
</dbReference>
<feature type="domain" description="Multidrug resistance protein MdtA-like C-terminal permuted SH3" evidence="7">
    <location>
        <begin position="303"/>
        <end position="361"/>
    </location>
</feature>
<keyword evidence="4" id="KW-0732">Signal</keyword>
<gene>
    <name evidence="8" type="ORF">A3K86_18110</name>
</gene>
<proteinExistence type="inferred from homology"/>
<evidence type="ECO:0000259" key="5">
    <source>
        <dbReference type="Pfam" id="PF25917"/>
    </source>
</evidence>
<keyword evidence="9" id="KW-1185">Reference proteome</keyword>
<evidence type="ECO:0000256" key="2">
    <source>
        <dbReference type="ARBA" id="ARBA00009477"/>
    </source>
</evidence>
<dbReference type="STRING" id="858640.A3K86_18110"/>
<evidence type="ECO:0000259" key="7">
    <source>
        <dbReference type="Pfam" id="PF25967"/>
    </source>
</evidence>
<feature type="coiled-coil region" evidence="3">
    <location>
        <begin position="129"/>
        <end position="170"/>
    </location>
</feature>
<dbReference type="GO" id="GO:0046677">
    <property type="term" value="P:response to antibiotic"/>
    <property type="evidence" value="ECO:0007669"/>
    <property type="project" value="TreeGrafter"/>
</dbReference>
<dbReference type="PANTHER" id="PTHR30158">
    <property type="entry name" value="ACRA/E-RELATED COMPONENT OF DRUG EFFLUX TRANSPORTER"/>
    <property type="match status" value="1"/>
</dbReference>
<dbReference type="InterPro" id="IPR006143">
    <property type="entry name" value="RND_pump_MFP"/>
</dbReference>
<dbReference type="InterPro" id="IPR058626">
    <property type="entry name" value="MdtA-like_b-barrel"/>
</dbReference>
<dbReference type="Gene3D" id="2.40.50.100">
    <property type="match status" value="1"/>
</dbReference>
<comment type="subcellular location">
    <subcellularLocation>
        <location evidence="1">Cell inner membrane</location>
        <topology evidence="1">Lipid-anchor</topology>
    </subcellularLocation>
</comment>
<accession>A0A178K2E0</accession>
<dbReference type="PROSITE" id="PS51257">
    <property type="entry name" value="PROKAR_LIPOPROTEIN"/>
    <property type="match status" value="1"/>
</dbReference>
<organism evidence="8 9">
    <name type="scientific">Photobacterium jeanii</name>
    <dbReference type="NCBI Taxonomy" id="858640"/>
    <lineage>
        <taxon>Bacteria</taxon>
        <taxon>Pseudomonadati</taxon>
        <taxon>Pseudomonadota</taxon>
        <taxon>Gammaproteobacteria</taxon>
        <taxon>Vibrionales</taxon>
        <taxon>Vibrionaceae</taxon>
        <taxon>Photobacterium</taxon>
    </lineage>
</organism>
<comment type="caution">
    <text evidence="8">The sequence shown here is derived from an EMBL/GenBank/DDBJ whole genome shotgun (WGS) entry which is preliminary data.</text>
</comment>
<evidence type="ECO:0000256" key="3">
    <source>
        <dbReference type="SAM" id="Coils"/>
    </source>
</evidence>
<reference evidence="8 9" key="1">
    <citation type="submission" date="2016-03" db="EMBL/GenBank/DDBJ databases">
        <title>Photobacterium proteolyticum sp. nov. a protease producing bacterium isolated from ocean sediments of Laizhou Bay.</title>
        <authorList>
            <person name="Li Y."/>
        </authorList>
    </citation>
    <scope>NUCLEOTIDE SEQUENCE [LARGE SCALE GENOMIC DNA]</scope>
    <source>
        <strain evidence="8 9">R-40508</strain>
    </source>
</reference>
<dbReference type="NCBIfam" id="TIGR01730">
    <property type="entry name" value="RND_mfp"/>
    <property type="match status" value="1"/>
</dbReference>
<evidence type="ECO:0000256" key="4">
    <source>
        <dbReference type="SAM" id="SignalP"/>
    </source>
</evidence>
<dbReference type="Gene3D" id="2.40.30.170">
    <property type="match status" value="1"/>
</dbReference>